<dbReference type="GO" id="GO:0006364">
    <property type="term" value="P:rRNA processing"/>
    <property type="evidence" value="ECO:0007669"/>
    <property type="project" value="UniProtKB-KW"/>
</dbReference>
<dbReference type="CDD" id="cd11572">
    <property type="entry name" value="RlmI_M_like"/>
    <property type="match status" value="1"/>
</dbReference>
<dbReference type="InterPro" id="IPR029063">
    <property type="entry name" value="SAM-dependent_MTases_sf"/>
</dbReference>
<dbReference type="Gene3D" id="3.40.50.150">
    <property type="entry name" value="Vaccinia Virus protein VP39"/>
    <property type="match status" value="1"/>
</dbReference>
<dbReference type="SUPFAM" id="SSF88697">
    <property type="entry name" value="PUA domain-like"/>
    <property type="match status" value="1"/>
</dbReference>
<dbReference type="SMART" id="SM00359">
    <property type="entry name" value="PUA"/>
    <property type="match status" value="1"/>
</dbReference>
<dbReference type="RefSeq" id="WP_172797847.1">
    <property type="nucleotide sequence ID" value="NZ_DF967972.1"/>
</dbReference>
<evidence type="ECO:0000256" key="7">
    <source>
        <dbReference type="ARBA" id="ARBA00022884"/>
    </source>
</evidence>
<dbReference type="CDD" id="cd02440">
    <property type="entry name" value="AdoMet_MTases"/>
    <property type="match status" value="1"/>
</dbReference>
<dbReference type="GO" id="GO:0003723">
    <property type="term" value="F:RNA binding"/>
    <property type="evidence" value="ECO:0007669"/>
    <property type="project" value="UniProtKB-KW"/>
</dbReference>
<evidence type="ECO:0000256" key="8">
    <source>
        <dbReference type="ARBA" id="ARBA00038091"/>
    </source>
</evidence>
<evidence type="ECO:0000256" key="1">
    <source>
        <dbReference type="ARBA" id="ARBA00004496"/>
    </source>
</evidence>
<dbReference type="Proteomes" id="UP000055060">
    <property type="component" value="Unassembled WGS sequence"/>
</dbReference>
<dbReference type="PANTHER" id="PTHR42873">
    <property type="entry name" value="RIBOSOMAL RNA LARGE SUBUNIT METHYLTRANSFERASE"/>
    <property type="match status" value="1"/>
</dbReference>
<dbReference type="PANTHER" id="PTHR42873:SF1">
    <property type="entry name" value="S-ADENOSYLMETHIONINE-DEPENDENT METHYLTRANSFERASE DOMAIN-CONTAINING PROTEIN"/>
    <property type="match status" value="1"/>
</dbReference>
<dbReference type="EMBL" id="DF967972">
    <property type="protein sequence ID" value="GAP14472.1"/>
    <property type="molecule type" value="Genomic_DNA"/>
</dbReference>
<evidence type="ECO:0000256" key="4">
    <source>
        <dbReference type="ARBA" id="ARBA00022603"/>
    </source>
</evidence>
<evidence type="ECO:0000259" key="9">
    <source>
        <dbReference type="SMART" id="SM00359"/>
    </source>
</evidence>
<evidence type="ECO:0000256" key="2">
    <source>
        <dbReference type="ARBA" id="ARBA00022490"/>
    </source>
</evidence>
<dbReference type="InterPro" id="IPR019614">
    <property type="entry name" value="SAM-dep_methyl-trfase"/>
</dbReference>
<keyword evidence="5 10" id="KW-0808">Transferase</keyword>
<dbReference type="Gene3D" id="3.30.750.80">
    <property type="entry name" value="RNA methyltransferase domain (HRMD) like"/>
    <property type="match status" value="1"/>
</dbReference>
<dbReference type="CDD" id="cd21153">
    <property type="entry name" value="PUA_RlmI"/>
    <property type="match status" value="1"/>
</dbReference>
<dbReference type="GO" id="GO:0005737">
    <property type="term" value="C:cytoplasm"/>
    <property type="evidence" value="ECO:0007669"/>
    <property type="project" value="UniProtKB-SubCell"/>
</dbReference>
<dbReference type="PROSITE" id="PS50890">
    <property type="entry name" value="PUA"/>
    <property type="match status" value="1"/>
</dbReference>
<evidence type="ECO:0000313" key="11">
    <source>
        <dbReference type="Proteomes" id="UP000055060"/>
    </source>
</evidence>
<feature type="domain" description="PUA" evidence="9">
    <location>
        <begin position="4"/>
        <end position="89"/>
    </location>
</feature>
<dbReference type="InterPro" id="IPR002478">
    <property type="entry name" value="PUA"/>
</dbReference>
<dbReference type="STRING" id="360412.LARV_02242"/>
<dbReference type="GO" id="GO:0008168">
    <property type="term" value="F:methyltransferase activity"/>
    <property type="evidence" value="ECO:0007669"/>
    <property type="project" value="UniProtKB-KW"/>
</dbReference>
<sequence length="396" mass="43623">MSEKSIILKAGREKSVLQKRPWIFSGAIERVEGDPQAGDTVEVYGAQREWLGRAAYSPVSNIRARLWTWQADERVDEAFLRGRIERALNLRRNVVDPAETDAYRLIHGESDGLPGLVVDRYADWLVVQILSAGIEALRDRLVGILAELTGVENIYERSDVDVRQLEGLPDRTGVLRGLPPPEQLWIHENGLRFGVDLKGGQKTGFYLDQRANRKRVGQFAAGRSVLNCFCYTGGFSLYALRGGATHVFSVDASAEALELAKQNRTANQLPAEKAEWLEGDVFHVLRDLRDRARKFDLIVLDPPKFAPTAAQAEKAARGYKDINLLAFKLLNPGGILATFSCSGGVSAELFQKIVAGAALDAGVDARIIDLLHQGPDHPVALNFPEGAYLKGLICQV</sequence>
<keyword evidence="7" id="KW-0694">RNA-binding</keyword>
<dbReference type="InterPro" id="IPR041532">
    <property type="entry name" value="RlmI-like_PUA"/>
</dbReference>
<reference evidence="10" key="1">
    <citation type="submission" date="2015-07" db="EMBL/GenBank/DDBJ databases">
        <title>Draft Genome Sequences of Anaerolinea thermolimosa IMO-1, Bellilinea caldifistulae GOMI-1, Leptolinea tardivitalis YMTK-2, Levilinea saccharolytica KIBI-1,Longilinea arvoryzae KOME-1, Previously Described as Members of the Anaerolineaceae (Chloroflexi).</title>
        <authorList>
            <person name="Sekiguchi Y."/>
            <person name="Ohashi A."/>
            <person name="Matsuura N."/>
            <person name="Tourlousse M.D."/>
        </authorList>
    </citation>
    <scope>NUCLEOTIDE SEQUENCE [LARGE SCALE GENOMIC DNA]</scope>
    <source>
        <strain evidence="10">KOME-1</strain>
    </source>
</reference>
<keyword evidence="4 10" id="KW-0489">Methyltransferase</keyword>
<organism evidence="10">
    <name type="scientific">Longilinea arvoryzae</name>
    <dbReference type="NCBI Taxonomy" id="360412"/>
    <lineage>
        <taxon>Bacteria</taxon>
        <taxon>Bacillati</taxon>
        <taxon>Chloroflexota</taxon>
        <taxon>Anaerolineae</taxon>
        <taxon>Anaerolineales</taxon>
        <taxon>Anaerolineaceae</taxon>
        <taxon>Longilinea</taxon>
    </lineage>
</organism>
<dbReference type="SUPFAM" id="SSF53335">
    <property type="entry name" value="S-adenosyl-L-methionine-dependent methyltransferases"/>
    <property type="match status" value="1"/>
</dbReference>
<keyword evidence="11" id="KW-1185">Reference proteome</keyword>
<dbReference type="Pfam" id="PF10672">
    <property type="entry name" value="Methyltrans_SAM"/>
    <property type="match status" value="1"/>
</dbReference>
<evidence type="ECO:0000256" key="5">
    <source>
        <dbReference type="ARBA" id="ARBA00022679"/>
    </source>
</evidence>
<evidence type="ECO:0000313" key="10">
    <source>
        <dbReference type="EMBL" id="GAP14472.1"/>
    </source>
</evidence>
<evidence type="ECO:0000256" key="3">
    <source>
        <dbReference type="ARBA" id="ARBA00022552"/>
    </source>
</evidence>
<dbReference type="GO" id="GO:0032259">
    <property type="term" value="P:methylation"/>
    <property type="evidence" value="ECO:0007669"/>
    <property type="project" value="UniProtKB-KW"/>
</dbReference>
<protein>
    <submittedName>
        <fullName evidence="10">Predicted SAM-dependent methyltransferase</fullName>
    </submittedName>
</protein>
<evidence type="ECO:0000256" key="6">
    <source>
        <dbReference type="ARBA" id="ARBA00022691"/>
    </source>
</evidence>
<dbReference type="Pfam" id="PF17785">
    <property type="entry name" value="PUA_3"/>
    <property type="match status" value="1"/>
</dbReference>
<name>A0A0S7BJI7_9CHLR</name>
<keyword evidence="6" id="KW-0949">S-adenosyl-L-methionine</keyword>
<comment type="subcellular location">
    <subcellularLocation>
        <location evidence="1">Cytoplasm</location>
    </subcellularLocation>
</comment>
<dbReference type="InterPro" id="IPR015947">
    <property type="entry name" value="PUA-like_sf"/>
</dbReference>
<dbReference type="InterPro" id="IPR036974">
    <property type="entry name" value="PUA_sf"/>
</dbReference>
<keyword evidence="3" id="KW-0698">rRNA processing</keyword>
<comment type="similarity">
    <text evidence="8">Belongs to the methyltransferase superfamily. RlmI family.</text>
</comment>
<dbReference type="Gene3D" id="2.30.130.10">
    <property type="entry name" value="PUA domain"/>
    <property type="match status" value="1"/>
</dbReference>
<proteinExistence type="inferred from homology"/>
<gene>
    <name evidence="10" type="ORF">LARV_02242</name>
</gene>
<accession>A0A0S7BJI7</accession>
<keyword evidence="2" id="KW-0963">Cytoplasm</keyword>
<dbReference type="AlphaFoldDB" id="A0A0S7BJI7"/>